<evidence type="ECO:0000256" key="1">
    <source>
        <dbReference type="SAM" id="Coils"/>
    </source>
</evidence>
<accession>A0A0M6WIA6</accession>
<feature type="coiled-coil region" evidence="1">
    <location>
        <begin position="17"/>
        <end position="102"/>
    </location>
</feature>
<evidence type="ECO:0008006" key="4">
    <source>
        <dbReference type="Google" id="ProtNLM"/>
    </source>
</evidence>
<gene>
    <name evidence="2" type="ORF">T1815_10221</name>
</gene>
<dbReference type="RefSeq" id="WP_055061389.1">
    <property type="nucleotide sequence ID" value="NZ_CVRQ01000014.1"/>
</dbReference>
<dbReference type="Proteomes" id="UP000049472">
    <property type="component" value="Unassembled WGS sequence"/>
</dbReference>
<proteinExistence type="predicted"/>
<dbReference type="EMBL" id="CVRQ01000014">
    <property type="protein sequence ID" value="CRL35162.1"/>
    <property type="molecule type" value="Genomic_DNA"/>
</dbReference>
<evidence type="ECO:0000313" key="2">
    <source>
        <dbReference type="EMBL" id="CRL35162.1"/>
    </source>
</evidence>
<evidence type="ECO:0000313" key="3">
    <source>
        <dbReference type="Proteomes" id="UP000049472"/>
    </source>
</evidence>
<keyword evidence="1" id="KW-0175">Coiled coil</keyword>
<protein>
    <recommendedName>
        <fullName evidence="4">DUF5082 domain-containing protein</fullName>
    </recommendedName>
</protein>
<sequence length="105" mass="12515">MADLSTKDYKRFVDGIKEQYNNLLTEKETQLKNVEEDDKKLHDNICCKWAEYDMFCELYGITSQKAENVSDEIGKLIQEYDKEDNQTKIDNLKREIEWLKSKVQI</sequence>
<dbReference type="AlphaFoldDB" id="A0A0M6WIA6"/>
<name>A0A0M6WIA6_9FIRM</name>
<reference evidence="3" key="1">
    <citation type="submission" date="2015-05" db="EMBL/GenBank/DDBJ databases">
        <authorList>
            <consortium name="Pathogen Informatics"/>
        </authorList>
    </citation>
    <scope>NUCLEOTIDE SEQUENCE [LARGE SCALE GENOMIC DNA]</scope>
    <source>
        <strain evidence="3">T1-815</strain>
    </source>
</reference>
<keyword evidence="3" id="KW-1185">Reference proteome</keyword>
<organism evidence="2 3">
    <name type="scientific">Agathobacter rectalis</name>
    <dbReference type="NCBI Taxonomy" id="39491"/>
    <lineage>
        <taxon>Bacteria</taxon>
        <taxon>Bacillati</taxon>
        <taxon>Bacillota</taxon>
        <taxon>Clostridia</taxon>
        <taxon>Lachnospirales</taxon>
        <taxon>Lachnospiraceae</taxon>
        <taxon>Agathobacter</taxon>
    </lineage>
</organism>